<dbReference type="PANTHER" id="PTHR12558">
    <property type="entry name" value="CELL DIVISION CYCLE 16,23,27"/>
    <property type="match status" value="1"/>
</dbReference>
<dbReference type="PANTHER" id="PTHR12558:SF13">
    <property type="entry name" value="CELL DIVISION CYCLE PROTEIN 27 HOMOLOG"/>
    <property type="match status" value="1"/>
</dbReference>
<dbReference type="InterPro" id="IPR011990">
    <property type="entry name" value="TPR-like_helical_dom_sf"/>
</dbReference>
<reference evidence="2 3" key="1">
    <citation type="journal article" date="1992" name="Lakartidningen">
        <title>[Penicillin V and not amoxicillin is the first choice preparation in acute otitis].</title>
        <authorList>
            <person name="Kamme C."/>
            <person name="Lundgren K."/>
            <person name="Prellner K."/>
        </authorList>
    </citation>
    <scope>NUCLEOTIDE SEQUENCE [LARGE SCALE GENOMIC DNA]</scope>
    <source>
        <strain evidence="2 3">PC3714II</strain>
    </source>
</reference>
<dbReference type="PROSITE" id="PS50005">
    <property type="entry name" value="TPR"/>
    <property type="match status" value="1"/>
</dbReference>
<dbReference type="SUPFAM" id="SSF48452">
    <property type="entry name" value="TPR-like"/>
    <property type="match status" value="1"/>
</dbReference>
<evidence type="ECO:0000313" key="3">
    <source>
        <dbReference type="Proteomes" id="UP000324574"/>
    </source>
</evidence>
<name>A0A5C8EZM4_9SPIR</name>
<keyword evidence="1" id="KW-0802">TPR repeat</keyword>
<dbReference type="Pfam" id="PF00515">
    <property type="entry name" value="TPR_1"/>
    <property type="match status" value="1"/>
</dbReference>
<dbReference type="SMART" id="SM00028">
    <property type="entry name" value="TPR"/>
    <property type="match status" value="4"/>
</dbReference>
<evidence type="ECO:0000313" key="2">
    <source>
        <dbReference type="EMBL" id="TXJ42973.1"/>
    </source>
</evidence>
<protein>
    <submittedName>
        <fullName evidence="2">Tetratricopeptide repeat protein</fullName>
    </submittedName>
</protein>
<dbReference type="Gene3D" id="1.25.40.10">
    <property type="entry name" value="Tetratricopeptide repeat domain"/>
    <property type="match status" value="2"/>
</dbReference>
<comment type="caution">
    <text evidence="2">The sequence shown here is derived from an EMBL/GenBank/DDBJ whole genome shotgun (WGS) entry which is preliminary data.</text>
</comment>
<dbReference type="Pfam" id="PF13432">
    <property type="entry name" value="TPR_16"/>
    <property type="match status" value="1"/>
</dbReference>
<dbReference type="AlphaFoldDB" id="A0A5C8EZM4"/>
<sequence>MENLTNEEKDYYELLVDMLDDGIIDDSERNILNKRKEKYGISDRRAKEIEDFAIKEYSESKTPQFETDGERDYYELLVDMLEDGYISDSGRNILNKRKEKYKISDDRAEELESLAKKEYLVNEKPQFETEGEYKYYELGKTLYFNREYDKAIEIFEAIELNSNNKIRQWLDISYSYYYYEFGKALYFNGEYDKAIKSLLESVKLHCNYDYDNFYWLGCSYYFNEQYKEAIEYLLVVAKSQIEVSSTVIAKSDYNWRRLCRVWYLLGCANFYLELYDNAIDCYKKAIDINENWNNYYFTHLIFNMYKNNDIAAYWNNYGVSLEKVNRLEDAKNCYKIASVLDPNEKLYSNNFNKVKVGKIIKGISNLFK</sequence>
<accession>A0A5C8EZM4</accession>
<dbReference type="InterPro" id="IPR019734">
    <property type="entry name" value="TPR_rpt"/>
</dbReference>
<dbReference type="EMBL" id="SAYG01000017">
    <property type="protein sequence ID" value="TXJ42973.1"/>
    <property type="molecule type" value="Genomic_DNA"/>
</dbReference>
<feature type="repeat" description="TPR" evidence="1">
    <location>
        <begin position="259"/>
        <end position="292"/>
    </location>
</feature>
<proteinExistence type="predicted"/>
<gene>
    <name evidence="2" type="ORF">EPJ70_11630</name>
</gene>
<organism evidence="2 3">
    <name type="scientific">Brachyspira aalborgi</name>
    <dbReference type="NCBI Taxonomy" id="29522"/>
    <lineage>
        <taxon>Bacteria</taxon>
        <taxon>Pseudomonadati</taxon>
        <taxon>Spirochaetota</taxon>
        <taxon>Spirochaetia</taxon>
        <taxon>Brachyspirales</taxon>
        <taxon>Brachyspiraceae</taxon>
        <taxon>Brachyspira</taxon>
    </lineage>
</organism>
<evidence type="ECO:0000256" key="1">
    <source>
        <dbReference type="PROSITE-ProRule" id="PRU00339"/>
    </source>
</evidence>
<dbReference type="Proteomes" id="UP000324574">
    <property type="component" value="Unassembled WGS sequence"/>
</dbReference>
<dbReference type="RefSeq" id="WP_147527535.1">
    <property type="nucleotide sequence ID" value="NZ_SAYG01000017.1"/>
</dbReference>